<keyword evidence="2" id="KW-1185">Reference proteome</keyword>
<gene>
    <name evidence="1" type="ORF">FMOSSE_LOCUS2261</name>
</gene>
<sequence length="444" mass="52042">MEYQNTPENLRRCLLAKQWEETRRTMAYFKIRAMADAAERKAVINIGDENSNQRQGPIAGHLMRLLNDESNKYLEKYAIQCPSYQRLLRERSLLTGQNWIAFKSKLIQEYRTIVNLEENKKGNHLQIPSDFDNFEQNKQFSENLSSLTSPLTPNLYEGSEKFKQCMINSTDVMHPWNTGQHDLSTSYGISNTLQASSSSLKAYYIYKNSDNSMQLIPSWNEENASRQQEVSQFQTTSLPWNEFSPNNIDLLSRQIIIIDKVWTLATNVTTTLTSYQQTTFAPNIHGNPPPFQYFNPNFPYYIGNNSRDLEKKTSVMNLLRYLRWCPSFLNPPVQEYLRDENYVYKILIPKLYDEAFLYYQNPISTVKGALMRGFENSYTFRCYKCRVWIGFYANYSYINIKKHLAGFHNIDNNIDNFIEVNLESFPSDFENPLDVQSWIKISKQ</sequence>
<dbReference type="EMBL" id="CAJVPP010000288">
    <property type="protein sequence ID" value="CAG8465625.1"/>
    <property type="molecule type" value="Genomic_DNA"/>
</dbReference>
<dbReference type="Proteomes" id="UP000789375">
    <property type="component" value="Unassembled WGS sequence"/>
</dbReference>
<comment type="caution">
    <text evidence="1">The sequence shown here is derived from an EMBL/GenBank/DDBJ whole genome shotgun (WGS) entry which is preliminary data.</text>
</comment>
<proteinExistence type="predicted"/>
<evidence type="ECO:0000313" key="2">
    <source>
        <dbReference type="Proteomes" id="UP000789375"/>
    </source>
</evidence>
<dbReference type="AlphaFoldDB" id="A0A9N8VWX8"/>
<evidence type="ECO:0000313" key="1">
    <source>
        <dbReference type="EMBL" id="CAG8465625.1"/>
    </source>
</evidence>
<organism evidence="1 2">
    <name type="scientific">Funneliformis mosseae</name>
    <name type="common">Endomycorrhizal fungus</name>
    <name type="synonym">Glomus mosseae</name>
    <dbReference type="NCBI Taxonomy" id="27381"/>
    <lineage>
        <taxon>Eukaryota</taxon>
        <taxon>Fungi</taxon>
        <taxon>Fungi incertae sedis</taxon>
        <taxon>Mucoromycota</taxon>
        <taxon>Glomeromycotina</taxon>
        <taxon>Glomeromycetes</taxon>
        <taxon>Glomerales</taxon>
        <taxon>Glomeraceae</taxon>
        <taxon>Funneliformis</taxon>
    </lineage>
</organism>
<reference evidence="1" key="1">
    <citation type="submission" date="2021-06" db="EMBL/GenBank/DDBJ databases">
        <authorList>
            <person name="Kallberg Y."/>
            <person name="Tangrot J."/>
            <person name="Rosling A."/>
        </authorList>
    </citation>
    <scope>NUCLEOTIDE SEQUENCE</scope>
    <source>
        <strain evidence="1">87-6 pot B 2015</strain>
    </source>
</reference>
<accession>A0A9N8VWX8</accession>
<protein>
    <submittedName>
        <fullName evidence="1">596_t:CDS:1</fullName>
    </submittedName>
</protein>
<name>A0A9N8VWX8_FUNMO</name>